<evidence type="ECO:0000313" key="1">
    <source>
        <dbReference type="EMBL" id="JAH86094.1"/>
    </source>
</evidence>
<organism evidence="1">
    <name type="scientific">Anguilla anguilla</name>
    <name type="common">European freshwater eel</name>
    <name type="synonym">Muraena anguilla</name>
    <dbReference type="NCBI Taxonomy" id="7936"/>
    <lineage>
        <taxon>Eukaryota</taxon>
        <taxon>Metazoa</taxon>
        <taxon>Chordata</taxon>
        <taxon>Craniata</taxon>
        <taxon>Vertebrata</taxon>
        <taxon>Euteleostomi</taxon>
        <taxon>Actinopterygii</taxon>
        <taxon>Neopterygii</taxon>
        <taxon>Teleostei</taxon>
        <taxon>Anguilliformes</taxon>
        <taxon>Anguillidae</taxon>
        <taxon>Anguilla</taxon>
    </lineage>
</organism>
<name>A0A0E9W6T6_ANGAN</name>
<sequence length="23" mass="2522">MKTHRICGTLFNSTTVCLPQTLG</sequence>
<proteinExistence type="predicted"/>
<accession>A0A0E9W6T6</accession>
<dbReference type="AlphaFoldDB" id="A0A0E9W6T6"/>
<reference evidence="1" key="2">
    <citation type="journal article" date="2015" name="Fish Shellfish Immunol.">
        <title>Early steps in the European eel (Anguilla anguilla)-Vibrio vulnificus interaction in the gills: Role of the RtxA13 toxin.</title>
        <authorList>
            <person name="Callol A."/>
            <person name="Pajuelo D."/>
            <person name="Ebbesson L."/>
            <person name="Teles M."/>
            <person name="MacKenzie S."/>
            <person name="Amaro C."/>
        </authorList>
    </citation>
    <scope>NUCLEOTIDE SEQUENCE</scope>
</reference>
<dbReference type="EMBL" id="GBXM01022483">
    <property type="protein sequence ID" value="JAH86094.1"/>
    <property type="molecule type" value="Transcribed_RNA"/>
</dbReference>
<reference evidence="1" key="1">
    <citation type="submission" date="2014-11" db="EMBL/GenBank/DDBJ databases">
        <authorList>
            <person name="Amaro Gonzalez C."/>
        </authorList>
    </citation>
    <scope>NUCLEOTIDE SEQUENCE</scope>
</reference>
<protein>
    <submittedName>
        <fullName evidence="1">Uncharacterized protein</fullName>
    </submittedName>
</protein>